<dbReference type="InterPro" id="IPR007046">
    <property type="entry name" value="RNA_pol_sigma_54_core-bd"/>
</dbReference>
<dbReference type="PANTHER" id="PTHR32248">
    <property type="entry name" value="RNA POLYMERASE SIGMA-54 FACTOR"/>
    <property type="match status" value="1"/>
</dbReference>
<feature type="domain" description="RNA polymerase sigma factor 54 core-binding" evidence="11">
    <location>
        <begin position="74"/>
        <end position="257"/>
    </location>
</feature>
<comment type="similarity">
    <text evidence="1 9">Belongs to the sigma-54 factor family.</text>
</comment>
<evidence type="ECO:0000256" key="3">
    <source>
        <dbReference type="ARBA" id="ARBA00022679"/>
    </source>
</evidence>
<dbReference type="PROSITE" id="PS00718">
    <property type="entry name" value="SIGMA54_2"/>
    <property type="match status" value="1"/>
</dbReference>
<protein>
    <recommendedName>
        <fullName evidence="9">RNA polymerase sigma-54 factor</fullName>
    </recommendedName>
</protein>
<dbReference type="Proteomes" id="UP000594800">
    <property type="component" value="Chromosome"/>
</dbReference>
<dbReference type="AlphaFoldDB" id="A0A7S9LVP6"/>
<evidence type="ECO:0000256" key="7">
    <source>
        <dbReference type="ARBA" id="ARBA00023125"/>
    </source>
</evidence>
<comment type="function">
    <text evidence="9">Sigma factors are initiation factors that promote the attachment of RNA polymerase to specific initiation sites and are then released.</text>
</comment>
<evidence type="ECO:0000259" key="10">
    <source>
        <dbReference type="Pfam" id="PF04552"/>
    </source>
</evidence>
<dbReference type="PRINTS" id="PR00045">
    <property type="entry name" value="SIGMA54FCT"/>
</dbReference>
<dbReference type="Gene3D" id="1.10.10.1330">
    <property type="entry name" value="RNA polymerase sigma-54 factor, core-binding domain"/>
    <property type="match status" value="1"/>
</dbReference>
<dbReference type="NCBIfam" id="TIGR02395">
    <property type="entry name" value="rpoN_sigma"/>
    <property type="match status" value="1"/>
</dbReference>
<organism evidence="12 13">
    <name type="scientific">Pontivivens ytuae</name>
    <dbReference type="NCBI Taxonomy" id="2789856"/>
    <lineage>
        <taxon>Bacteria</taxon>
        <taxon>Pseudomonadati</taxon>
        <taxon>Pseudomonadota</taxon>
        <taxon>Alphaproteobacteria</taxon>
        <taxon>Rhodobacterales</taxon>
        <taxon>Paracoccaceae</taxon>
        <taxon>Pontivivens</taxon>
    </lineage>
</organism>
<evidence type="ECO:0000256" key="2">
    <source>
        <dbReference type="ARBA" id="ARBA00022478"/>
    </source>
</evidence>
<dbReference type="PROSITE" id="PS00717">
    <property type="entry name" value="SIGMA54_1"/>
    <property type="match status" value="1"/>
</dbReference>
<dbReference type="GO" id="GO:0016779">
    <property type="term" value="F:nucleotidyltransferase activity"/>
    <property type="evidence" value="ECO:0007669"/>
    <property type="project" value="UniProtKB-KW"/>
</dbReference>
<dbReference type="GO" id="GO:0003677">
    <property type="term" value="F:DNA binding"/>
    <property type="evidence" value="ECO:0007669"/>
    <property type="project" value="UniProtKB-KW"/>
</dbReference>
<name>A0A7S9LVP6_9RHOB</name>
<keyword evidence="3 9" id="KW-0808">Transferase</keyword>
<reference evidence="12 13" key="1">
    <citation type="submission" date="2020-11" db="EMBL/GenBank/DDBJ databases">
        <title>Description of Pontivivens ytuae sp. nov. isolated from deep sea sediment of Mariana Trench.</title>
        <authorList>
            <person name="Wang Z."/>
            <person name="Sun Q.-L."/>
            <person name="Xu X.-D."/>
            <person name="Tang Y.-Z."/>
            <person name="Zhang J."/>
        </authorList>
    </citation>
    <scope>NUCLEOTIDE SEQUENCE [LARGE SCALE GENOMIC DNA]</scope>
    <source>
        <strain evidence="12 13">MT2928</strain>
    </source>
</reference>
<dbReference type="InterPro" id="IPR007634">
    <property type="entry name" value="RNA_pol_sigma_54_DNA-bd"/>
</dbReference>
<evidence type="ECO:0000256" key="5">
    <source>
        <dbReference type="ARBA" id="ARBA00023015"/>
    </source>
</evidence>
<accession>A0A7S9LVP6</accession>
<evidence type="ECO:0000256" key="4">
    <source>
        <dbReference type="ARBA" id="ARBA00022695"/>
    </source>
</evidence>
<gene>
    <name evidence="12" type="primary">rpoN</name>
    <name evidence="12" type="ORF">I0K15_09085</name>
</gene>
<feature type="domain" description="RNA polymerase sigma factor 54 DNA-binding" evidence="10">
    <location>
        <begin position="271"/>
        <end position="429"/>
    </location>
</feature>
<evidence type="ECO:0000256" key="1">
    <source>
        <dbReference type="ARBA" id="ARBA00008798"/>
    </source>
</evidence>
<evidence type="ECO:0000313" key="13">
    <source>
        <dbReference type="Proteomes" id="UP000594800"/>
    </source>
</evidence>
<dbReference type="InterPro" id="IPR000394">
    <property type="entry name" value="RNA_pol_sigma_54"/>
</dbReference>
<dbReference type="GO" id="GO:0001216">
    <property type="term" value="F:DNA-binding transcription activator activity"/>
    <property type="evidence" value="ECO:0007669"/>
    <property type="project" value="InterPro"/>
</dbReference>
<keyword evidence="7 9" id="KW-0238">DNA-binding</keyword>
<dbReference type="GO" id="GO:0000428">
    <property type="term" value="C:DNA-directed RNA polymerase complex"/>
    <property type="evidence" value="ECO:0007669"/>
    <property type="project" value="UniProtKB-KW"/>
</dbReference>
<dbReference type="Pfam" id="PF00309">
    <property type="entry name" value="Sigma54_AID"/>
    <property type="match status" value="1"/>
</dbReference>
<dbReference type="InterPro" id="IPR038709">
    <property type="entry name" value="RpoN_core-bd_sf"/>
</dbReference>
<evidence type="ECO:0000259" key="11">
    <source>
        <dbReference type="Pfam" id="PF04963"/>
    </source>
</evidence>
<keyword evidence="8 9" id="KW-0804">Transcription</keyword>
<evidence type="ECO:0000313" key="12">
    <source>
        <dbReference type="EMBL" id="QPH55855.1"/>
    </source>
</evidence>
<evidence type="ECO:0000256" key="6">
    <source>
        <dbReference type="ARBA" id="ARBA00023082"/>
    </source>
</evidence>
<dbReference type="KEGG" id="poz:I0K15_09085"/>
<proteinExistence type="inferred from homology"/>
<dbReference type="PROSITE" id="PS50044">
    <property type="entry name" value="SIGMA54_3"/>
    <property type="match status" value="1"/>
</dbReference>
<sequence length="437" mass="47879">MALSPRLNLTQTQNLRLTAQLTQAIGLLQLSHAELAARVAEEVEKNPILELERPRSVPSGLASSGGEDFDKAASVADTVSLRAHLLSQISSMRATPRRRALAEALVDELTDEGRLDAPLFEIADRYGVVTEEVEGALALLQSCDPPGIGARNLGECFALQLHERELLDPAMMAICQNLTDLAGPRRADLRRRTGLDEEEFDARLALLRTLDPRPGLAYAEREATPVVPDVFVRRSSEAWQVELNSDALPRVLVNDSYASEMSAAGGEAERFIMQCRARAGWLTKALESRAQNLLKVSESIVKRQTAFFEEGDVALRPLMMKEIAAEVGVHESTVSRIAANKYIASEQGLRELRAFFSQGVPGADGTPGHAPAAVQSRLRRLIDGEDPARPLSDDRLVGKLREDGVDIARRTVAKYREAMGIPSSVQRRRLKATSLRP</sequence>
<dbReference type="PIRSF" id="PIRSF000774">
    <property type="entry name" value="RpoN"/>
    <property type="match status" value="1"/>
</dbReference>
<keyword evidence="2 9" id="KW-0240">DNA-directed RNA polymerase</keyword>
<evidence type="ECO:0000256" key="9">
    <source>
        <dbReference type="PIRNR" id="PIRNR000774"/>
    </source>
</evidence>
<keyword evidence="4 9" id="KW-0548">Nucleotidyltransferase</keyword>
<dbReference type="Gene3D" id="1.10.10.60">
    <property type="entry name" value="Homeodomain-like"/>
    <property type="match status" value="1"/>
</dbReference>
<dbReference type="GO" id="GO:0016987">
    <property type="term" value="F:sigma factor activity"/>
    <property type="evidence" value="ECO:0007669"/>
    <property type="project" value="UniProtKB-KW"/>
</dbReference>
<dbReference type="RefSeq" id="WP_196105117.1">
    <property type="nucleotide sequence ID" value="NZ_CP064942.1"/>
</dbReference>
<keyword evidence="5 9" id="KW-0805">Transcription regulation</keyword>
<dbReference type="GO" id="GO:0006352">
    <property type="term" value="P:DNA-templated transcription initiation"/>
    <property type="evidence" value="ECO:0007669"/>
    <property type="project" value="InterPro"/>
</dbReference>
<keyword evidence="13" id="KW-1185">Reference proteome</keyword>
<dbReference type="Pfam" id="PF04963">
    <property type="entry name" value="Sigma54_CBD"/>
    <property type="match status" value="1"/>
</dbReference>
<dbReference type="PANTHER" id="PTHR32248:SF4">
    <property type="entry name" value="RNA POLYMERASE SIGMA-54 FACTOR"/>
    <property type="match status" value="1"/>
</dbReference>
<dbReference type="Pfam" id="PF04552">
    <property type="entry name" value="Sigma54_DBD"/>
    <property type="match status" value="1"/>
</dbReference>
<dbReference type="EMBL" id="CP064942">
    <property type="protein sequence ID" value="QPH55855.1"/>
    <property type="molecule type" value="Genomic_DNA"/>
</dbReference>
<keyword evidence="6 9" id="KW-0731">Sigma factor</keyword>
<evidence type="ECO:0000256" key="8">
    <source>
        <dbReference type="ARBA" id="ARBA00023163"/>
    </source>
</evidence>